<evidence type="ECO:0000313" key="2">
    <source>
        <dbReference type="Proteomes" id="UP000790377"/>
    </source>
</evidence>
<protein>
    <submittedName>
        <fullName evidence="1">FAD binding domain-containing protein</fullName>
    </submittedName>
</protein>
<reference evidence="1" key="1">
    <citation type="journal article" date="2021" name="New Phytol.">
        <title>Evolutionary innovations through gain and loss of genes in the ectomycorrhizal Boletales.</title>
        <authorList>
            <person name="Wu G."/>
            <person name="Miyauchi S."/>
            <person name="Morin E."/>
            <person name="Kuo A."/>
            <person name="Drula E."/>
            <person name="Varga T."/>
            <person name="Kohler A."/>
            <person name="Feng B."/>
            <person name="Cao Y."/>
            <person name="Lipzen A."/>
            <person name="Daum C."/>
            <person name="Hundley H."/>
            <person name="Pangilinan J."/>
            <person name="Johnson J."/>
            <person name="Barry K."/>
            <person name="LaButti K."/>
            <person name="Ng V."/>
            <person name="Ahrendt S."/>
            <person name="Min B."/>
            <person name="Choi I.G."/>
            <person name="Park H."/>
            <person name="Plett J.M."/>
            <person name="Magnuson J."/>
            <person name="Spatafora J.W."/>
            <person name="Nagy L.G."/>
            <person name="Henrissat B."/>
            <person name="Grigoriev I.V."/>
            <person name="Yang Z.L."/>
            <person name="Xu J."/>
            <person name="Martin F.M."/>
        </authorList>
    </citation>
    <scope>NUCLEOTIDE SEQUENCE</scope>
    <source>
        <strain evidence="1">ATCC 28755</strain>
    </source>
</reference>
<organism evidence="1 2">
    <name type="scientific">Hygrophoropsis aurantiaca</name>
    <dbReference type="NCBI Taxonomy" id="72124"/>
    <lineage>
        <taxon>Eukaryota</taxon>
        <taxon>Fungi</taxon>
        <taxon>Dikarya</taxon>
        <taxon>Basidiomycota</taxon>
        <taxon>Agaricomycotina</taxon>
        <taxon>Agaricomycetes</taxon>
        <taxon>Agaricomycetidae</taxon>
        <taxon>Boletales</taxon>
        <taxon>Coniophorineae</taxon>
        <taxon>Hygrophoropsidaceae</taxon>
        <taxon>Hygrophoropsis</taxon>
    </lineage>
</organism>
<proteinExistence type="predicted"/>
<accession>A0ACB8AIS6</accession>
<sequence>MSTPSSRPRVLIVRIISALMNVGAGPSGLVAALTLLRNGVPVRIIEKSPKHNPGQRGAGIFPRTLELLNFLGVTEPNEIGKRVFPIRRYKGGTQEVLSTSIMIPDTEPTPAIPFNVPKLVGQVVLEGILRSHLAKLSCYVELGTELRSFEQFPDHVIAHIAKKQGEDEVLETFETSWLIGTDGAKGVVRKGLDLPFIGETRDDFHMLLGDIRLTGDGIDRVHWHRFGDQRDPKSVMLRPTDEVGENGFQFFLIGTEMDAKKLQADENELVSFISAATGTNITMHELVYTTEFRPNIRMVDTLGKGRVFIAGDAAHVHSPTGGQGLNSSAQDSFNLAWKLALVEKGLASPALLDTYTTERIPVIAEMLELTTAILNRVVQNPSDTQNDLRGLKLFMLGVNYRFSPIVVDEFVTEKRPVNAYGTLDETCLEAGDRAPDAPGLVDIKGDGGTTTTFFDVYQPSHHTVLVFTPEAAEAAPILSSLERYNRDVIRSALVLPASAKSLQVDSLADLVLVDKSKYAYSTYLVKDSAVKVIIVRPDGVVGAIVQGASGLERYFDGIFRDLA</sequence>
<evidence type="ECO:0000313" key="1">
    <source>
        <dbReference type="EMBL" id="KAH7913165.1"/>
    </source>
</evidence>
<name>A0ACB8AIS6_9AGAM</name>
<comment type="caution">
    <text evidence="1">The sequence shown here is derived from an EMBL/GenBank/DDBJ whole genome shotgun (WGS) entry which is preliminary data.</text>
</comment>
<dbReference type="Proteomes" id="UP000790377">
    <property type="component" value="Unassembled WGS sequence"/>
</dbReference>
<keyword evidence="2" id="KW-1185">Reference proteome</keyword>
<dbReference type="EMBL" id="MU267636">
    <property type="protein sequence ID" value="KAH7913165.1"/>
    <property type="molecule type" value="Genomic_DNA"/>
</dbReference>
<gene>
    <name evidence="1" type="ORF">BJ138DRAFT_1224000</name>
</gene>